<dbReference type="KEGG" id="ttt:THITE_2124767"/>
<dbReference type="GeneID" id="11523343"/>
<dbReference type="InterPro" id="IPR011009">
    <property type="entry name" value="Kinase-like_dom_sf"/>
</dbReference>
<dbReference type="HOGENOM" id="CLU_021768_5_3_1"/>
<dbReference type="Proteomes" id="UP000008181">
    <property type="component" value="Chromosome 6"/>
</dbReference>
<name>G2RGK8_THETT</name>
<dbReference type="PANTHER" id="PTHR21310">
    <property type="entry name" value="AMINOGLYCOSIDE PHOSPHOTRANSFERASE-RELATED-RELATED"/>
    <property type="match status" value="1"/>
</dbReference>
<protein>
    <recommendedName>
        <fullName evidence="2">Aminoglycoside phosphotransferase domain-containing protein</fullName>
    </recommendedName>
</protein>
<evidence type="ECO:0000313" key="4">
    <source>
        <dbReference type="Proteomes" id="UP000008181"/>
    </source>
</evidence>
<dbReference type="PANTHER" id="PTHR21310:SF58">
    <property type="entry name" value="AMINOGLYCOSIDE PHOSPHOTRANSFERASE DOMAIN-CONTAINING PROTEIN"/>
    <property type="match status" value="1"/>
</dbReference>
<dbReference type="AlphaFoldDB" id="G2RGK8"/>
<organism evidence="3 4">
    <name type="scientific">Thermothielavioides terrestris (strain ATCC 38088 / NRRL 8126)</name>
    <name type="common">Thielavia terrestris</name>
    <dbReference type="NCBI Taxonomy" id="578455"/>
    <lineage>
        <taxon>Eukaryota</taxon>
        <taxon>Fungi</taxon>
        <taxon>Dikarya</taxon>
        <taxon>Ascomycota</taxon>
        <taxon>Pezizomycotina</taxon>
        <taxon>Sordariomycetes</taxon>
        <taxon>Sordariomycetidae</taxon>
        <taxon>Sordariales</taxon>
        <taxon>Chaetomiaceae</taxon>
        <taxon>Thermothielavioides</taxon>
        <taxon>Thermothielavioides terrestris</taxon>
    </lineage>
</organism>
<dbReference type="Pfam" id="PF01636">
    <property type="entry name" value="APH"/>
    <property type="match status" value="1"/>
</dbReference>
<dbReference type="OrthoDB" id="4177236at2759"/>
<feature type="domain" description="Aminoglycoside phosphotransferase" evidence="2">
    <location>
        <begin position="61"/>
        <end position="227"/>
    </location>
</feature>
<evidence type="ECO:0000313" key="3">
    <source>
        <dbReference type="EMBL" id="AEO71897.1"/>
    </source>
</evidence>
<dbReference type="Gene3D" id="3.90.1200.10">
    <property type="match status" value="1"/>
</dbReference>
<evidence type="ECO:0000259" key="2">
    <source>
        <dbReference type="Pfam" id="PF01636"/>
    </source>
</evidence>
<accession>G2RGK8</accession>
<dbReference type="eggNOG" id="ENOG502SP9R">
    <property type="taxonomic scope" value="Eukaryota"/>
</dbReference>
<reference evidence="3 4" key="1">
    <citation type="journal article" date="2011" name="Nat. Biotechnol.">
        <title>Comparative genomic analysis of the thermophilic biomass-degrading fungi Myceliophthora thermophila and Thielavia terrestris.</title>
        <authorList>
            <person name="Berka R.M."/>
            <person name="Grigoriev I.V."/>
            <person name="Otillar R."/>
            <person name="Salamov A."/>
            <person name="Grimwood J."/>
            <person name="Reid I."/>
            <person name="Ishmael N."/>
            <person name="John T."/>
            <person name="Darmond C."/>
            <person name="Moisan M.-C."/>
            <person name="Henrissat B."/>
            <person name="Coutinho P.M."/>
            <person name="Lombard V."/>
            <person name="Natvig D.O."/>
            <person name="Lindquist E."/>
            <person name="Schmutz J."/>
            <person name="Lucas S."/>
            <person name="Harris P."/>
            <person name="Powlowski J."/>
            <person name="Bellemare A."/>
            <person name="Taylor D."/>
            <person name="Butler G."/>
            <person name="de Vries R.P."/>
            <person name="Allijn I.E."/>
            <person name="van den Brink J."/>
            <person name="Ushinsky S."/>
            <person name="Storms R."/>
            <person name="Powell A.J."/>
            <person name="Paulsen I.T."/>
            <person name="Elbourne L.D.H."/>
            <person name="Baker S.E."/>
            <person name="Magnuson J."/>
            <person name="LaBoissiere S."/>
            <person name="Clutterbuck A.J."/>
            <person name="Martinez D."/>
            <person name="Wogulis M."/>
            <person name="de Leon A.L."/>
            <person name="Rey M.W."/>
            <person name="Tsang A."/>
        </authorList>
    </citation>
    <scope>NUCLEOTIDE SEQUENCE [LARGE SCALE GENOMIC DNA]</scope>
    <source>
        <strain evidence="4">ATCC 38088 / NRRL 8126</strain>
    </source>
</reference>
<keyword evidence="4" id="KW-1185">Reference proteome</keyword>
<evidence type="ECO:0000256" key="1">
    <source>
        <dbReference type="SAM" id="MobiDB-lite"/>
    </source>
</evidence>
<feature type="region of interest" description="Disordered" evidence="1">
    <location>
        <begin position="1"/>
        <end position="28"/>
    </location>
</feature>
<feature type="compositionally biased region" description="Basic and acidic residues" evidence="1">
    <location>
        <begin position="19"/>
        <end position="28"/>
    </location>
</feature>
<proteinExistence type="predicted"/>
<dbReference type="InterPro" id="IPR051678">
    <property type="entry name" value="AGP_Transferase"/>
</dbReference>
<dbReference type="InterPro" id="IPR002575">
    <property type="entry name" value="Aminoglycoside_PTrfase"/>
</dbReference>
<dbReference type="EMBL" id="CP003014">
    <property type="protein sequence ID" value="AEO71897.1"/>
    <property type="molecule type" value="Genomic_DNA"/>
</dbReference>
<dbReference type="RefSeq" id="XP_003658233.1">
    <property type="nucleotide sequence ID" value="XM_003658185.1"/>
</dbReference>
<dbReference type="CDD" id="cd05120">
    <property type="entry name" value="APH_ChoK_like"/>
    <property type="match status" value="1"/>
</dbReference>
<gene>
    <name evidence="3" type="ORF">THITE_2124767</name>
</gene>
<sequence length="268" mass="30249">MTHNVDGDGASSATASESESERSARLATDEPEGTVIFELFGRKVIRHGDKATKINPDGIKQSEIDVMRFVRERTTIPVPHVYEFSPTSITMDYVEGSTLQKAWNGLSKTEQTAICAELRDYLGQLREIKGSYIGAFGRGPAVDSRHFAFEGGPFATEAEWNDFLLEGLVKTCPAVMRSMVHSQLRTDHDIVLTHGDLVATNILVRDGHIVALIDWERAGFYPEYLEMVKPLRGPDWRIGYYNAFPDLFPRRYDAEYLVDQFIGRISRR</sequence>
<dbReference type="SUPFAM" id="SSF56112">
    <property type="entry name" value="Protein kinase-like (PK-like)"/>
    <property type="match status" value="1"/>
</dbReference>